<keyword evidence="5" id="KW-0997">Cell inner membrane</keyword>
<name>A0A1F2UN42_9ACTN</name>
<evidence type="ECO:0000256" key="2">
    <source>
        <dbReference type="ARBA" id="ARBA00005745"/>
    </source>
</evidence>
<comment type="subcellular location">
    <subcellularLocation>
        <location evidence="1">Cell inner membrane</location>
        <topology evidence="1">Multi-pass membrane protein</topology>
    </subcellularLocation>
    <subcellularLocation>
        <location evidence="9">Cell membrane</location>
        <topology evidence="9">Multi-pass membrane protein</topology>
    </subcellularLocation>
</comment>
<reference evidence="12 13" key="1">
    <citation type="journal article" date="2016" name="Nat. Commun.">
        <title>Thousands of microbial genomes shed light on interconnected biogeochemical processes in an aquifer system.</title>
        <authorList>
            <person name="Anantharaman K."/>
            <person name="Brown C.T."/>
            <person name="Hug L.A."/>
            <person name="Sharon I."/>
            <person name="Castelle C.J."/>
            <person name="Probst A.J."/>
            <person name="Thomas B.C."/>
            <person name="Singh A."/>
            <person name="Wilkins M.J."/>
            <person name="Karaoz U."/>
            <person name="Brodie E.L."/>
            <person name="Williams K.H."/>
            <person name="Hubbard S.S."/>
            <person name="Banfield J.F."/>
        </authorList>
    </citation>
    <scope>NUCLEOTIDE SEQUENCE [LARGE SCALE GENOMIC DNA]</scope>
</reference>
<evidence type="ECO:0000256" key="6">
    <source>
        <dbReference type="ARBA" id="ARBA00022692"/>
    </source>
</evidence>
<organism evidence="12 13">
    <name type="scientific">Candidatus Aquicultor primus</name>
    <dbReference type="NCBI Taxonomy" id="1797195"/>
    <lineage>
        <taxon>Bacteria</taxon>
        <taxon>Bacillati</taxon>
        <taxon>Actinomycetota</taxon>
        <taxon>Candidatus Aquicultoria</taxon>
        <taxon>Candidatus Aquicultorales</taxon>
        <taxon>Candidatus Aquicultoraceae</taxon>
        <taxon>Candidatus Aquicultor</taxon>
    </lineage>
</organism>
<evidence type="ECO:0000256" key="5">
    <source>
        <dbReference type="ARBA" id="ARBA00022519"/>
    </source>
</evidence>
<dbReference type="Proteomes" id="UP000178086">
    <property type="component" value="Unassembled WGS sequence"/>
</dbReference>
<comment type="caution">
    <text evidence="12">The sequence shown here is derived from an EMBL/GenBank/DDBJ whole genome shotgun (WGS) entry which is preliminary data.</text>
</comment>
<dbReference type="InterPro" id="IPR001992">
    <property type="entry name" value="T2SS_GspF/T4SS_PilC_CS"/>
</dbReference>
<dbReference type="Gene3D" id="1.20.81.30">
    <property type="entry name" value="Type II secretion system (T2SS), domain F"/>
    <property type="match status" value="2"/>
</dbReference>
<dbReference type="EMBL" id="MELI01000046">
    <property type="protein sequence ID" value="OFW34381.1"/>
    <property type="molecule type" value="Genomic_DNA"/>
</dbReference>
<sequence>MASTFAYKVKDSKGNLLKGQIEGDGVTMVATKLRQMGYVVIELKEKSLAQKEINLPFSNRVKSKDLTIFSRQFATMINAGLSLTRCLNILAEQTESKALKKVIASVLEDVERGKALSDAMAKHPTAFPSIFINLVRAGETGGVLDVVLMRVADHFEKEASIKSKIKSAMAYPSAMFTFSMAITFVLITFIVPLFVAMFENMGGNLPLPTKVLLTLSNFIRSSWFIIIPAVVAAIYFLRVYSKTEKGRENIDNLKLHLPVAGVLVRKMSISRFTRTFGTLLSSGVPILVALDIVAESSGNAIVSAAVKRTRISIKEGETIAKPLAADNVFPPMVVQMIAIGEETGALDSMLSKIADFYDEEVSNMVDALTSIIEPLMIIIMGLIIGGIIVALYMPMFQIITLIK</sequence>
<dbReference type="GO" id="GO:0015628">
    <property type="term" value="P:protein secretion by the type II secretion system"/>
    <property type="evidence" value="ECO:0007669"/>
    <property type="project" value="TreeGrafter"/>
</dbReference>
<evidence type="ECO:0000256" key="3">
    <source>
        <dbReference type="ARBA" id="ARBA00022448"/>
    </source>
</evidence>
<feature type="domain" description="Type II secretion system protein GspF" evidence="11">
    <location>
        <begin position="272"/>
        <end position="394"/>
    </location>
</feature>
<evidence type="ECO:0000259" key="11">
    <source>
        <dbReference type="Pfam" id="PF00482"/>
    </source>
</evidence>
<keyword evidence="6 9" id="KW-0812">Transmembrane</keyword>
<dbReference type="PANTHER" id="PTHR30012:SF7">
    <property type="entry name" value="PROTEIN TRANSPORT PROTEIN HOFC HOMOLOG"/>
    <property type="match status" value="1"/>
</dbReference>
<proteinExistence type="inferred from homology"/>
<dbReference type="InterPro" id="IPR042094">
    <property type="entry name" value="T2SS_GspF_sf"/>
</dbReference>
<dbReference type="InterPro" id="IPR003004">
    <property type="entry name" value="GspF/PilC"/>
</dbReference>
<feature type="transmembrane region" description="Helical" evidence="10">
    <location>
        <begin position="371"/>
        <end position="393"/>
    </location>
</feature>
<evidence type="ECO:0000256" key="9">
    <source>
        <dbReference type="RuleBase" id="RU003923"/>
    </source>
</evidence>
<accession>A0A1F2UN42</accession>
<evidence type="ECO:0000256" key="1">
    <source>
        <dbReference type="ARBA" id="ARBA00004429"/>
    </source>
</evidence>
<feature type="transmembrane region" description="Helical" evidence="10">
    <location>
        <begin position="275"/>
        <end position="294"/>
    </location>
</feature>
<protein>
    <recommendedName>
        <fullName evidence="11">Type II secretion system protein GspF domain-containing protein</fullName>
    </recommendedName>
</protein>
<evidence type="ECO:0000256" key="4">
    <source>
        <dbReference type="ARBA" id="ARBA00022475"/>
    </source>
</evidence>
<dbReference type="AlphaFoldDB" id="A0A1F2UN42"/>
<evidence type="ECO:0000313" key="12">
    <source>
        <dbReference type="EMBL" id="OFW34381.1"/>
    </source>
</evidence>
<evidence type="ECO:0000256" key="10">
    <source>
        <dbReference type="SAM" id="Phobius"/>
    </source>
</evidence>
<dbReference type="Pfam" id="PF00482">
    <property type="entry name" value="T2SSF"/>
    <property type="match status" value="2"/>
</dbReference>
<feature type="domain" description="Type II secretion system protein GspF" evidence="11">
    <location>
        <begin position="69"/>
        <end position="192"/>
    </location>
</feature>
<gene>
    <name evidence="12" type="ORF">A2074_04820</name>
</gene>
<keyword evidence="3 9" id="KW-0813">Transport</keyword>
<keyword evidence="8 10" id="KW-0472">Membrane</keyword>
<evidence type="ECO:0000256" key="8">
    <source>
        <dbReference type="ARBA" id="ARBA00023136"/>
    </source>
</evidence>
<feature type="transmembrane region" description="Helical" evidence="10">
    <location>
        <begin position="218"/>
        <end position="237"/>
    </location>
</feature>
<dbReference type="PRINTS" id="PR00812">
    <property type="entry name" value="BCTERIALGSPF"/>
</dbReference>
<dbReference type="FunFam" id="1.20.81.30:FF:000001">
    <property type="entry name" value="Type II secretion system protein F"/>
    <property type="match status" value="2"/>
</dbReference>
<dbReference type="GO" id="GO:0005886">
    <property type="term" value="C:plasma membrane"/>
    <property type="evidence" value="ECO:0007669"/>
    <property type="project" value="UniProtKB-SubCell"/>
</dbReference>
<feature type="transmembrane region" description="Helical" evidence="10">
    <location>
        <begin position="174"/>
        <end position="198"/>
    </location>
</feature>
<comment type="similarity">
    <text evidence="2 9">Belongs to the GSP F family.</text>
</comment>
<dbReference type="PROSITE" id="PS00874">
    <property type="entry name" value="T2SP_F"/>
    <property type="match status" value="1"/>
</dbReference>
<evidence type="ECO:0000256" key="7">
    <source>
        <dbReference type="ARBA" id="ARBA00022989"/>
    </source>
</evidence>
<evidence type="ECO:0000313" key="13">
    <source>
        <dbReference type="Proteomes" id="UP000178086"/>
    </source>
</evidence>
<dbReference type="PANTHER" id="PTHR30012">
    <property type="entry name" value="GENERAL SECRETION PATHWAY PROTEIN"/>
    <property type="match status" value="1"/>
</dbReference>
<dbReference type="InterPro" id="IPR018076">
    <property type="entry name" value="T2SS_GspF_dom"/>
</dbReference>
<keyword evidence="4" id="KW-1003">Cell membrane</keyword>
<keyword evidence="7 10" id="KW-1133">Transmembrane helix</keyword>